<dbReference type="OMA" id="DEDWMRC"/>
<reference evidence="2" key="1">
    <citation type="submission" date="2025-08" db="UniProtKB">
        <authorList>
            <consortium name="Ensembl"/>
        </authorList>
    </citation>
    <scope>IDENTIFICATION</scope>
</reference>
<keyword evidence="1" id="KW-0472">Membrane</keyword>
<evidence type="ECO:0000256" key="1">
    <source>
        <dbReference type="SAM" id="Phobius"/>
    </source>
</evidence>
<dbReference type="Ensembl" id="ENSMLET00000000253.1">
    <property type="protein sequence ID" value="ENSMLEP00000000122.1"/>
    <property type="gene ID" value="ENSMLEG00000000254.1"/>
</dbReference>
<name>A0A2K5X9X9_MANLE</name>
<protein>
    <submittedName>
        <fullName evidence="2">Uncharacterized protein</fullName>
    </submittedName>
</protein>
<feature type="transmembrane region" description="Helical" evidence="1">
    <location>
        <begin position="43"/>
        <end position="61"/>
    </location>
</feature>
<keyword evidence="1" id="KW-1133">Transmembrane helix</keyword>
<evidence type="ECO:0000313" key="2">
    <source>
        <dbReference type="Ensembl" id="ENSMLEP00000000122.1"/>
    </source>
</evidence>
<evidence type="ECO:0000313" key="3">
    <source>
        <dbReference type="Proteomes" id="UP000233140"/>
    </source>
</evidence>
<dbReference type="Proteomes" id="UP000233140">
    <property type="component" value="Unassembled WGS sequence"/>
</dbReference>
<keyword evidence="1" id="KW-0812">Transmembrane</keyword>
<organism evidence="2 3">
    <name type="scientific">Mandrillus leucophaeus</name>
    <name type="common">Drill</name>
    <name type="synonym">Papio leucophaeus</name>
    <dbReference type="NCBI Taxonomy" id="9568"/>
    <lineage>
        <taxon>Eukaryota</taxon>
        <taxon>Metazoa</taxon>
        <taxon>Chordata</taxon>
        <taxon>Craniata</taxon>
        <taxon>Vertebrata</taxon>
        <taxon>Euteleostomi</taxon>
        <taxon>Mammalia</taxon>
        <taxon>Eutheria</taxon>
        <taxon>Euarchontoglires</taxon>
        <taxon>Primates</taxon>
        <taxon>Haplorrhini</taxon>
        <taxon>Catarrhini</taxon>
        <taxon>Cercopithecidae</taxon>
        <taxon>Cercopithecinae</taxon>
        <taxon>Mandrillus</taxon>
    </lineage>
</organism>
<reference evidence="2" key="2">
    <citation type="submission" date="2025-09" db="UniProtKB">
        <authorList>
            <consortium name="Ensembl"/>
        </authorList>
    </citation>
    <scope>IDENTIFICATION</scope>
</reference>
<sequence>MSPRSSRTGSGRVDEDWMRCCGVVSLVWRRAEKHRWRWRDPSLPFLCSLFPPIWLFGLVFAF</sequence>
<proteinExistence type="predicted"/>
<dbReference type="AlphaFoldDB" id="A0A2K5X9X9"/>
<accession>A0A2K5X9X9</accession>
<keyword evidence="3" id="KW-1185">Reference proteome</keyword>